<evidence type="ECO:0000256" key="1">
    <source>
        <dbReference type="SAM" id="MobiDB-lite"/>
    </source>
</evidence>
<evidence type="ECO:0000313" key="3">
    <source>
        <dbReference type="EMBL" id="KAJ4022674.1"/>
    </source>
</evidence>
<evidence type="ECO:0000256" key="2">
    <source>
        <dbReference type="SAM" id="SignalP"/>
    </source>
</evidence>
<organism evidence="3 4">
    <name type="scientific">Fusarium irregulare</name>
    <dbReference type="NCBI Taxonomy" id="2494466"/>
    <lineage>
        <taxon>Eukaryota</taxon>
        <taxon>Fungi</taxon>
        <taxon>Dikarya</taxon>
        <taxon>Ascomycota</taxon>
        <taxon>Pezizomycotina</taxon>
        <taxon>Sordariomycetes</taxon>
        <taxon>Hypocreomycetidae</taxon>
        <taxon>Hypocreales</taxon>
        <taxon>Nectriaceae</taxon>
        <taxon>Fusarium</taxon>
        <taxon>Fusarium incarnatum-equiseti species complex</taxon>
    </lineage>
</organism>
<keyword evidence="4" id="KW-1185">Reference proteome</keyword>
<name>A0A9W8PYS7_9HYPO</name>
<keyword evidence="2" id="KW-0732">Signal</keyword>
<reference evidence="3" key="1">
    <citation type="submission" date="2022-10" db="EMBL/GenBank/DDBJ databases">
        <title>Fusarium specimens isolated from Avocado Roots.</title>
        <authorList>
            <person name="Stajich J."/>
            <person name="Roper C."/>
            <person name="Heimlech-Rivalta G."/>
        </authorList>
    </citation>
    <scope>NUCLEOTIDE SEQUENCE</scope>
    <source>
        <strain evidence="3">CF00143</strain>
    </source>
</reference>
<dbReference type="EMBL" id="JAPDHF010000002">
    <property type="protein sequence ID" value="KAJ4022674.1"/>
    <property type="molecule type" value="Genomic_DNA"/>
</dbReference>
<feature type="chain" id="PRO_5040866964" evidence="2">
    <location>
        <begin position="20"/>
        <end position="628"/>
    </location>
</feature>
<dbReference type="AlphaFoldDB" id="A0A9W8PYS7"/>
<dbReference type="Proteomes" id="UP001152130">
    <property type="component" value="Unassembled WGS sequence"/>
</dbReference>
<evidence type="ECO:0000313" key="4">
    <source>
        <dbReference type="Proteomes" id="UP001152130"/>
    </source>
</evidence>
<accession>A0A9W8PYS7</accession>
<feature type="signal peptide" evidence="2">
    <location>
        <begin position="1"/>
        <end position="19"/>
    </location>
</feature>
<sequence>MHRPLSYIALMVYAITALATQPNIGWDVRAEVEETTLELEDGLLIYTGLVSVTPLAATASSPDCSTREVVYAKNIETFDEPQRITFNITEPLKDVLVHIGLEENSDVEEYRTVDSQGLVLVKDIQEGIWVAETIYGYDDKINKAITEELLGFKPDKLIESDPLIGDPRRKNCPEHMNLTLPDIPKPISPCQESNGRLDPVDPNDSMHPEDPSTDENLQIPSPLPCGKDSGYPHKAYKGRCVSQNRCRNDDCDKAKEHHNGHHRRQIPNLTAYVRSKITFLDRNDEYLPLRNLICYVKADIYTNGRKSGTIGSFTTTTCDGQVQFRFDIEPGQSVHVRTIYTYLATGSCWIVSGNENLSQNWGIKIIKVDLDTEEWTVSAERVLQVDLQYPRSPYNAATMAADAYTTIVDYYRNSVFPSGKDLKIVKVRYPGQDGSAFFQAVTNGSSWINLRTDDVYSPTVMAHEYGHFAHWIGRNKTYFSGGGDHYVCNGNSSSSVAFSEGYATAFGMAAVAKTGLAERRFPYATYTQRLAGEDFWHFNVEDVDCGDLFMKNQEWRIAATLFDLVDSHKDEFDPDEKARGFIDDDFDARSFALSLSSSFIFYDLLAKNPSDIEQYWYVKYASHVSYKD</sequence>
<protein>
    <submittedName>
        <fullName evidence="3">Uncharacterized protein</fullName>
    </submittedName>
</protein>
<feature type="region of interest" description="Disordered" evidence="1">
    <location>
        <begin position="178"/>
        <end position="224"/>
    </location>
</feature>
<dbReference type="SUPFAM" id="SSF55486">
    <property type="entry name" value="Metalloproteases ('zincins'), catalytic domain"/>
    <property type="match status" value="1"/>
</dbReference>
<gene>
    <name evidence="3" type="ORF">NW766_001720</name>
</gene>
<proteinExistence type="predicted"/>
<comment type="caution">
    <text evidence="3">The sequence shown here is derived from an EMBL/GenBank/DDBJ whole genome shotgun (WGS) entry which is preliminary data.</text>
</comment>